<dbReference type="EMBL" id="CP031150">
    <property type="protein sequence ID" value="AXG05783.1"/>
    <property type="molecule type" value="Genomic_DNA"/>
</dbReference>
<dbReference type="InterPro" id="IPR012349">
    <property type="entry name" value="Split_barrel_FMN-bd"/>
</dbReference>
<reference evidence="2 3" key="1">
    <citation type="submission" date="2018-07" db="EMBL/GenBank/DDBJ databases">
        <title>Genome sequences of Haloplanus sp. CBA1112.</title>
        <authorList>
            <person name="Kim Y.B."/>
            <person name="Roh S.W."/>
        </authorList>
    </citation>
    <scope>NUCLEOTIDE SEQUENCE [LARGE SCALE GENOMIC DNA]</scope>
    <source>
        <strain evidence="2 3">CBA1112</strain>
    </source>
</reference>
<evidence type="ECO:0000313" key="3">
    <source>
        <dbReference type="Proteomes" id="UP000252985"/>
    </source>
</evidence>
<accession>A0A345E0R1</accession>
<evidence type="ECO:0000313" key="2">
    <source>
        <dbReference type="EMBL" id="AXG09120.1"/>
    </source>
</evidence>
<organism evidence="1 4">
    <name type="scientific">Haloplanus rubicundus</name>
    <dbReference type="NCBI Taxonomy" id="1547898"/>
    <lineage>
        <taxon>Archaea</taxon>
        <taxon>Methanobacteriati</taxon>
        <taxon>Methanobacteriota</taxon>
        <taxon>Stenosarchaea group</taxon>
        <taxon>Halobacteria</taxon>
        <taxon>Halobacteriales</taxon>
        <taxon>Haloferacaceae</taxon>
        <taxon>Haloplanus</taxon>
    </lineage>
</organism>
<sequence>MTAHDMRRDEIDAFLRDIGTGVLSLTDGAETYAIPESFGYDDGTLYFQFGYGDDSNKLSYLSTTDVATFTAYTVDPARSVVARGPVEPVSDPADDRAAAALAGNATIPNVNVSPDGDVQFAFYRLDPDELSGRAFGATPDGLVG</sequence>
<dbReference type="Proteomes" id="UP000252985">
    <property type="component" value="Chromosome"/>
</dbReference>
<protein>
    <submittedName>
        <fullName evidence="1">Pyridoxamine 5'-phosphate oxidase family protein</fullName>
    </submittedName>
</protein>
<name>A0A345E0R1_9EURY</name>
<evidence type="ECO:0000313" key="4">
    <source>
        <dbReference type="Proteomes" id="UP000253273"/>
    </source>
</evidence>
<dbReference type="Gene3D" id="2.30.110.10">
    <property type="entry name" value="Electron Transport, Fmn-binding Protein, Chain A"/>
    <property type="match status" value="1"/>
</dbReference>
<gene>
    <name evidence="2" type="ORF">DU484_04180</name>
    <name evidence="1" type="ORF">DU500_04660</name>
</gene>
<accession>A0A345EA98</accession>
<reference evidence="1 4" key="2">
    <citation type="submission" date="2018-07" db="EMBL/GenBank/DDBJ databases">
        <title>Genome sequences of Haloplanus sp. CBA1113.</title>
        <authorList>
            <person name="Kim Y.B."/>
            <person name="Roh S.W."/>
        </authorList>
    </citation>
    <scope>NUCLEOTIDE SEQUENCE [LARGE SCALE GENOMIC DNA]</scope>
    <source>
        <strain evidence="1 4">CBA1113</strain>
    </source>
</reference>
<dbReference type="AlphaFoldDB" id="A0A345E0R1"/>
<evidence type="ECO:0000313" key="1">
    <source>
        <dbReference type="EMBL" id="AXG05783.1"/>
    </source>
</evidence>
<dbReference type="Pfam" id="PF12900">
    <property type="entry name" value="Pyridox_ox_2"/>
    <property type="match status" value="1"/>
</dbReference>
<dbReference type="SUPFAM" id="SSF50475">
    <property type="entry name" value="FMN-binding split barrel"/>
    <property type="match status" value="1"/>
</dbReference>
<dbReference type="InterPro" id="IPR024747">
    <property type="entry name" value="Pyridox_Oxase-rel"/>
</dbReference>
<dbReference type="OrthoDB" id="288110at2157"/>
<dbReference type="RefSeq" id="WP_114584932.1">
    <property type="nucleotide sequence ID" value="NZ_CP031148.1"/>
</dbReference>
<dbReference type="GeneID" id="37286148"/>
<proteinExistence type="predicted"/>
<keyword evidence="4" id="KW-1185">Reference proteome</keyword>
<dbReference type="KEGG" id="haq:DU484_04180"/>
<dbReference type="EMBL" id="CP031148">
    <property type="protein sequence ID" value="AXG09120.1"/>
    <property type="molecule type" value="Genomic_DNA"/>
</dbReference>
<dbReference type="Proteomes" id="UP000253273">
    <property type="component" value="Chromosome"/>
</dbReference>
<dbReference type="KEGG" id="haj:DU500_04660"/>